<accession>A9KT48</accession>
<gene>
    <name evidence="1" type="ordered locus">Cphy_1890</name>
</gene>
<name>A9KT48_LACP7</name>
<evidence type="ECO:0000313" key="2">
    <source>
        <dbReference type="Proteomes" id="UP000000370"/>
    </source>
</evidence>
<dbReference type="AlphaFoldDB" id="A9KT48"/>
<evidence type="ECO:0000313" key="1">
    <source>
        <dbReference type="EMBL" id="ABX42259.1"/>
    </source>
</evidence>
<reference evidence="2" key="1">
    <citation type="submission" date="2007-11" db="EMBL/GenBank/DDBJ databases">
        <title>Complete genome sequence of Clostridium phytofermentans ISDg.</title>
        <authorList>
            <person name="Leschine S.B."/>
            <person name="Warnick T.A."/>
            <person name="Blanchard J.L."/>
            <person name="Schnell D.J."/>
            <person name="Petit E.L."/>
            <person name="LaTouf W.G."/>
            <person name="Copeland A."/>
            <person name="Lucas S."/>
            <person name="Lapidus A."/>
            <person name="Barry K."/>
            <person name="Glavina del Rio T."/>
            <person name="Dalin E."/>
            <person name="Tice H."/>
            <person name="Pitluck S."/>
            <person name="Kiss H."/>
            <person name="Brettin T."/>
            <person name="Bruce D."/>
            <person name="Detter J.C."/>
            <person name="Han C."/>
            <person name="Kuske C."/>
            <person name="Schmutz J."/>
            <person name="Larimer F."/>
            <person name="Land M."/>
            <person name="Hauser L."/>
            <person name="Kyrpides N."/>
            <person name="Kim E.A."/>
            <person name="Richardson P."/>
        </authorList>
    </citation>
    <scope>NUCLEOTIDE SEQUENCE [LARGE SCALE GENOMIC DNA]</scope>
    <source>
        <strain evidence="2">ATCC 700394 / DSM 18823 / ISDg</strain>
    </source>
</reference>
<dbReference type="Proteomes" id="UP000000370">
    <property type="component" value="Chromosome"/>
</dbReference>
<dbReference type="HOGENOM" id="CLU_1501017_0_0_9"/>
<protein>
    <submittedName>
        <fullName evidence="1">Uncharacterized protein</fullName>
    </submittedName>
</protein>
<dbReference type="STRING" id="357809.Cphy_1890"/>
<dbReference type="EMBL" id="CP000885">
    <property type="protein sequence ID" value="ABX42259.1"/>
    <property type="molecule type" value="Genomic_DNA"/>
</dbReference>
<proteinExistence type="predicted"/>
<organism evidence="1 2">
    <name type="scientific">Lachnoclostridium phytofermentans (strain ATCC 700394 / DSM 18823 / ISDg)</name>
    <name type="common">Clostridium phytofermentans</name>
    <dbReference type="NCBI Taxonomy" id="357809"/>
    <lineage>
        <taxon>Bacteria</taxon>
        <taxon>Bacillati</taxon>
        <taxon>Bacillota</taxon>
        <taxon>Clostridia</taxon>
        <taxon>Lachnospirales</taxon>
        <taxon>Lachnospiraceae</taxon>
    </lineage>
</organism>
<keyword evidence="2" id="KW-1185">Reference proteome</keyword>
<dbReference type="KEGG" id="cpy:Cphy_1890"/>
<sequence length="179" mass="21000">MPEVRRSMYEWEEQRKVYNPQDASNDKKPINQYFLASTDYLNFAKDGLGEVRIYNPSHSNKDIILDKLSYINYSNAIVGMDAFIFAKLEGELLTHEIQINSPLSYQKQVSLCEITFGRNLALTDGLLLYQHIIPKYQTINDELENPFVLVPGTEWVFQFRILYLGTDACVRMGFRWWER</sequence>